<dbReference type="Proteomes" id="UP000193925">
    <property type="component" value="Chromosome AFERRI"/>
</dbReference>
<reference evidence="15 17" key="4">
    <citation type="submission" date="2017-03" db="EMBL/GenBank/DDBJ databases">
        <authorList>
            <person name="Regsiter A."/>
            <person name="William W."/>
        </authorList>
    </citation>
    <scope>NUCLEOTIDE SEQUENCE [LARGE SCALE GENOMIC DNA]</scope>
    <source>
        <strain evidence="15">PRJEB5721</strain>
    </source>
</reference>
<dbReference type="OrthoDB" id="5291512at2"/>
<evidence type="ECO:0000313" key="17">
    <source>
        <dbReference type="Proteomes" id="UP000193925"/>
    </source>
</evidence>
<dbReference type="PANTHER" id="PTHR30625">
    <property type="entry name" value="PROTEIN TOLQ"/>
    <property type="match status" value="1"/>
</dbReference>
<dbReference type="GO" id="GO:0043213">
    <property type="term" value="P:bacteriocin transport"/>
    <property type="evidence" value="ECO:0007669"/>
    <property type="project" value="InterPro"/>
</dbReference>
<comment type="subcellular location">
    <subcellularLocation>
        <location evidence="10">Cell inner membrane</location>
        <topology evidence="10">Multi-pass membrane protein</topology>
    </subcellularLocation>
    <subcellularLocation>
        <location evidence="1">Cell membrane</location>
        <topology evidence="1">Multi-pass membrane protein</topology>
    </subcellularLocation>
</comment>
<keyword evidence="9 10" id="KW-0131">Cell cycle</keyword>
<gene>
    <name evidence="10 12" type="primary">tolQ</name>
    <name evidence="15" type="ORF">AFERRI_20903</name>
    <name evidence="12" type="ORF">AFERRI_560153</name>
    <name evidence="13" type="ORF">BBC27_03000</name>
    <name evidence="14" type="ORF">H2515_00730</name>
</gene>
<dbReference type="GO" id="GO:0017038">
    <property type="term" value="P:protein import"/>
    <property type="evidence" value="ECO:0007669"/>
    <property type="project" value="TreeGrafter"/>
</dbReference>
<evidence type="ECO:0000313" key="16">
    <source>
        <dbReference type="Proteomes" id="UP000093129"/>
    </source>
</evidence>
<dbReference type="HAMAP" id="MF_02202">
    <property type="entry name" value="TolQ"/>
    <property type="match status" value="1"/>
</dbReference>
<reference evidence="12" key="2">
    <citation type="submission" date="2014-07" db="EMBL/GenBank/DDBJ databases">
        <title>Initial genome analysis of the psychrotolerant acidophile Acidithiobacillus ferrivorans CF27: insights into iron and sulfur oxidation pathways and into biofilm formation.</title>
        <authorList>
            <person name="Talla E."/>
            <person name="Hedrich S."/>
            <person name="Mangenot S."/>
            <person name="Ji B."/>
            <person name="Johnson D.B."/>
            <person name="Barbe V."/>
            <person name="Bonnefoy V."/>
        </authorList>
    </citation>
    <scope>NUCLEOTIDE SEQUENCE [LARGE SCALE GENOMIC DNA]</scope>
    <source>
        <strain evidence="12">CF27</strain>
    </source>
</reference>
<dbReference type="Proteomes" id="UP000093129">
    <property type="component" value="Unassembled WGS sequence"/>
</dbReference>
<feature type="transmembrane region" description="Helical" evidence="10">
    <location>
        <begin position="134"/>
        <end position="166"/>
    </location>
</feature>
<dbReference type="InterPro" id="IPR002898">
    <property type="entry name" value="MotA_ExbB_proton_chnl"/>
</dbReference>
<dbReference type="AlphaFoldDB" id="A0A060UYP5"/>
<dbReference type="GO" id="GO:0005886">
    <property type="term" value="C:plasma membrane"/>
    <property type="evidence" value="ECO:0007669"/>
    <property type="project" value="UniProtKB-SubCell"/>
</dbReference>
<keyword evidence="8 10" id="KW-0472">Membrane</keyword>
<keyword evidence="17" id="KW-1185">Reference proteome</keyword>
<dbReference type="EMBL" id="LT841305">
    <property type="protein sequence ID" value="SMH66114.1"/>
    <property type="molecule type" value="Genomic_DNA"/>
</dbReference>
<reference evidence="13 16" key="3">
    <citation type="submission" date="2016-07" db="EMBL/GenBank/DDBJ databases">
        <title>Draft genome of a psychrotolerant acidophile Acidithiobacillus ferrivorans strain YL15.</title>
        <authorList>
            <person name="Peng T."/>
            <person name="Ma L."/>
            <person name="Nan M."/>
            <person name="An N."/>
            <person name="Wang M."/>
            <person name="Qiu G."/>
            <person name="Zeng W."/>
        </authorList>
    </citation>
    <scope>NUCLEOTIDE SEQUENCE [LARGE SCALE GENOMIC DNA]</scope>
    <source>
        <strain evidence="13 16">YL15</strain>
    </source>
</reference>
<sequence length="233" mass="25374">MDPHTIADTTQSLSMTHLVMHASGVVQVILVILLIASVASWTIIFQKFAVFSSAHKALARFEKRFWSGGEMSQIYQHVSGNSNLETGAGSIFCAGYEEFQRQRNKIRPSDALDAARRAMRVAQMREVGRLENNLAFLASVSSVSPFIGLLGTVWGIMTAFMAIGVAGQATLATVAPPVAEALIATAAGLFAAIPATAAYNRYVHQLDKLDAQYEVFMDEFTNILHRQVPETQP</sequence>
<dbReference type="NCBIfam" id="TIGR02796">
    <property type="entry name" value="tolQ"/>
    <property type="match status" value="1"/>
</dbReference>
<evidence type="ECO:0000256" key="3">
    <source>
        <dbReference type="ARBA" id="ARBA00022475"/>
    </source>
</evidence>
<evidence type="ECO:0000256" key="4">
    <source>
        <dbReference type="ARBA" id="ARBA00022519"/>
    </source>
</evidence>
<evidence type="ECO:0000259" key="11">
    <source>
        <dbReference type="Pfam" id="PF01618"/>
    </source>
</evidence>
<keyword evidence="5 10" id="KW-0132">Cell division</keyword>
<evidence type="ECO:0000313" key="13">
    <source>
        <dbReference type="EMBL" id="OCB01591.1"/>
    </source>
</evidence>
<evidence type="ECO:0000256" key="8">
    <source>
        <dbReference type="ARBA" id="ARBA00023136"/>
    </source>
</evidence>
<organism evidence="12">
    <name type="scientific">Acidithiobacillus ferrivorans</name>
    <dbReference type="NCBI Taxonomy" id="160808"/>
    <lineage>
        <taxon>Bacteria</taxon>
        <taxon>Pseudomonadati</taxon>
        <taxon>Pseudomonadota</taxon>
        <taxon>Acidithiobacillia</taxon>
        <taxon>Acidithiobacillales</taxon>
        <taxon>Acidithiobacillaceae</taxon>
        <taxon>Acidithiobacillus</taxon>
    </lineage>
</organism>
<keyword evidence="7 10" id="KW-1133">Transmembrane helix</keyword>
<feature type="domain" description="MotA/TolQ/ExbB proton channel" evidence="11">
    <location>
        <begin position="105"/>
        <end position="214"/>
    </location>
</feature>
<protein>
    <recommendedName>
        <fullName evidence="10">Tol-Pal system protein TolQ</fullName>
    </recommendedName>
</protein>
<dbReference type="PANTHER" id="PTHR30625:SF3">
    <property type="entry name" value="TOL-PAL SYSTEM PROTEIN TOLQ"/>
    <property type="match status" value="1"/>
</dbReference>
<keyword evidence="6 10" id="KW-0812">Transmembrane</keyword>
<feature type="transmembrane region" description="Helical" evidence="10">
    <location>
        <begin position="178"/>
        <end position="199"/>
    </location>
</feature>
<comment type="function">
    <text evidence="10">Part of the Tol-Pal system, which plays a role in outer membrane invagination during cell division and is important for maintaining outer membrane integrity.</text>
</comment>
<comment type="similarity">
    <text evidence="2 10">Belongs to the ExbB/TolQ family.</text>
</comment>
<reference evidence="12" key="1">
    <citation type="submission" date="2014-03" db="EMBL/GenBank/DDBJ databases">
        <authorList>
            <person name="Genoscope - CEA"/>
        </authorList>
    </citation>
    <scope>NUCLEOTIDE SEQUENCE [LARGE SCALE GENOMIC DNA]</scope>
    <source>
        <strain evidence="12">CF27</strain>
    </source>
</reference>
<evidence type="ECO:0000256" key="10">
    <source>
        <dbReference type="HAMAP-Rule" id="MF_02202"/>
    </source>
</evidence>
<evidence type="ECO:0000256" key="5">
    <source>
        <dbReference type="ARBA" id="ARBA00022618"/>
    </source>
</evidence>
<keyword evidence="3 10" id="KW-1003">Cell membrane</keyword>
<comment type="subunit">
    <text evidence="10">The Tol-Pal system is composed of five core proteins: the inner membrane proteins TolA, TolQ and TolR, the periplasmic protein TolB and the outer membrane protein Pal. They form a network linking the inner and outer membranes and the peptidoglycan layer.</text>
</comment>
<evidence type="ECO:0000313" key="15">
    <source>
        <dbReference type="EMBL" id="SMH66114.1"/>
    </source>
</evidence>
<dbReference type="Pfam" id="PF01618">
    <property type="entry name" value="MotA_ExbB"/>
    <property type="match status" value="1"/>
</dbReference>
<reference evidence="14 18" key="5">
    <citation type="submission" date="2020-07" db="EMBL/GenBank/DDBJ databases">
        <title>Complete genome sequence analysis of Acidithiobacillus ferrivorans XJFY6S-08 reveals extreme environmental adaptation to alpine acid mine drainage.</title>
        <authorList>
            <person name="Yan L."/>
            <person name="Ni Y."/>
        </authorList>
    </citation>
    <scope>NUCLEOTIDE SEQUENCE [LARGE SCALE GENOMIC DNA]</scope>
    <source>
        <strain evidence="14 18">XJFY6S-08</strain>
    </source>
</reference>
<evidence type="ECO:0000313" key="18">
    <source>
        <dbReference type="Proteomes" id="UP000595420"/>
    </source>
</evidence>
<dbReference type="Proteomes" id="UP000595420">
    <property type="component" value="Chromosome"/>
</dbReference>
<dbReference type="EMBL" id="MASQ01000132">
    <property type="protein sequence ID" value="OCB01591.1"/>
    <property type="molecule type" value="Genomic_DNA"/>
</dbReference>
<dbReference type="RefSeq" id="WP_035194706.1">
    <property type="nucleotide sequence ID" value="NZ_CCCS020000052.1"/>
</dbReference>
<keyword evidence="4 10" id="KW-0997">Cell inner membrane</keyword>
<name>A0A060UYP5_9PROT</name>
<evidence type="ECO:0000256" key="7">
    <source>
        <dbReference type="ARBA" id="ARBA00022989"/>
    </source>
</evidence>
<evidence type="ECO:0000256" key="6">
    <source>
        <dbReference type="ARBA" id="ARBA00022692"/>
    </source>
</evidence>
<evidence type="ECO:0000256" key="2">
    <source>
        <dbReference type="ARBA" id="ARBA00010442"/>
    </source>
</evidence>
<evidence type="ECO:0000256" key="9">
    <source>
        <dbReference type="ARBA" id="ARBA00023306"/>
    </source>
</evidence>
<evidence type="ECO:0000256" key="1">
    <source>
        <dbReference type="ARBA" id="ARBA00004651"/>
    </source>
</evidence>
<evidence type="ECO:0000313" key="12">
    <source>
        <dbReference type="EMBL" id="CDQ11604.1"/>
    </source>
</evidence>
<evidence type="ECO:0000313" key="14">
    <source>
        <dbReference type="EMBL" id="QQD72903.1"/>
    </source>
</evidence>
<proteinExistence type="inferred from homology"/>
<accession>A0A060UYP5</accession>
<dbReference type="InterPro" id="IPR014163">
    <property type="entry name" value="Tol-Pal_TolQ"/>
</dbReference>
<dbReference type="EMBL" id="CCCS020000052">
    <property type="protein sequence ID" value="CDQ11604.1"/>
    <property type="molecule type" value="Genomic_DNA"/>
</dbReference>
<dbReference type="EMBL" id="CP059488">
    <property type="protein sequence ID" value="QQD72903.1"/>
    <property type="molecule type" value="Genomic_DNA"/>
</dbReference>
<dbReference type="InterPro" id="IPR050790">
    <property type="entry name" value="ExbB/TolQ_transport"/>
</dbReference>
<feature type="transmembrane region" description="Helical" evidence="10">
    <location>
        <begin position="24"/>
        <end position="45"/>
    </location>
</feature>
<dbReference type="GO" id="GO:0051301">
    <property type="term" value="P:cell division"/>
    <property type="evidence" value="ECO:0007669"/>
    <property type="project" value="UniProtKB-UniRule"/>
</dbReference>